<dbReference type="SUPFAM" id="SSF55486">
    <property type="entry name" value="Metalloproteases ('zincins'), catalytic domain"/>
    <property type="match status" value="1"/>
</dbReference>
<dbReference type="InterPro" id="IPR001567">
    <property type="entry name" value="Pept_M3A_M3B_dom"/>
</dbReference>
<gene>
    <name evidence="9" type="ORF">NEF87_002968</name>
</gene>
<sequence length="602" mass="68935">MIKLTTSKNQEEIAWDFSEIFPNIKSPQIDETITALQNEANLLVETYKGKIAGSEFSANRVKELFEKEESFLETLSELVAYASLSFYAEMTSEEVQSLFNRVNAFQTNINKQLAFLSLEVGTLLLMTPDLIKDPLLSNYQHHMERIHRNHAHKLSEVEEQIMLEKDEFGVNKWSELQSKWLNTRMMDVEVEGKIKNLSYAEANGLLSHPDRATRTSANKAIYGLLGKENEIFSSALRNICGDWMNVTKRRHYDSPMHQSLISNDVDQNTIDNLMKAIVSNVGVYQKYLTLKAKIMDLPKLGNQDLVAPLLLGENKKFEWEEATKLVLEAYNGFDPTMAAMVQDMITRNHIDASPRFGKTNGAFCESWYKGKSAFMLQSFTGSMGNIYTLAHELGHACHAYLSSQEQTLHNTNTAMVVAEIASIFGELLMTDLLLEKAETKVEKIKVLAHVLDDAGMATFQVSARFFFEQSLYDSIRQEEFLSGEKISELWCAGRDKIFGNAVDWFDEMNWEWAMKAHYYIPNFRFYNYPYVFANCFVYALYQIYKQEGASFVPKFKKMLSAGSSLSPKKIGEIIGFDISKPEFWELGLQQYARFTEDLEKLL</sequence>
<dbReference type="EMBL" id="CP104013">
    <property type="protein sequence ID" value="UYP46683.1"/>
    <property type="molecule type" value="Genomic_DNA"/>
</dbReference>
<comment type="cofactor">
    <cofactor evidence="1">
        <name>Zn(2+)</name>
        <dbReference type="ChEBI" id="CHEBI:29105"/>
    </cofactor>
</comment>
<evidence type="ECO:0000313" key="10">
    <source>
        <dbReference type="Proteomes" id="UP001208689"/>
    </source>
</evidence>
<evidence type="ECO:0000313" key="9">
    <source>
        <dbReference type="EMBL" id="UYP46683.1"/>
    </source>
</evidence>
<dbReference type="InterPro" id="IPR042088">
    <property type="entry name" value="OligoPept_F_C"/>
</dbReference>
<feature type="domain" description="Oligopeptidase F N-terminal" evidence="8">
    <location>
        <begin position="130"/>
        <end position="177"/>
    </location>
</feature>
<name>A0ABY6HTK1_9ARCH</name>
<dbReference type="Pfam" id="PF08439">
    <property type="entry name" value="Peptidase_M3_N"/>
    <property type="match status" value="1"/>
</dbReference>
<feature type="domain" description="Peptidase M3A/M3B catalytic" evidence="7">
    <location>
        <begin position="205"/>
        <end position="585"/>
    </location>
</feature>
<organism evidence="9 10">
    <name type="scientific">Candidatus Lokiarchaeum ossiferum</name>
    <dbReference type="NCBI Taxonomy" id="2951803"/>
    <lineage>
        <taxon>Archaea</taxon>
        <taxon>Promethearchaeati</taxon>
        <taxon>Promethearchaeota</taxon>
        <taxon>Promethearchaeia</taxon>
        <taxon>Promethearchaeales</taxon>
        <taxon>Promethearchaeaceae</taxon>
        <taxon>Candidatus Lokiarchaeum</taxon>
    </lineage>
</organism>
<evidence type="ECO:0000256" key="3">
    <source>
        <dbReference type="ARBA" id="ARBA00022723"/>
    </source>
</evidence>
<evidence type="ECO:0000256" key="5">
    <source>
        <dbReference type="ARBA" id="ARBA00022833"/>
    </source>
</evidence>
<accession>A0ABY6HTK1</accession>
<keyword evidence="4" id="KW-0378">Hydrolase</keyword>
<dbReference type="CDD" id="cd09610">
    <property type="entry name" value="M3B_PepF"/>
    <property type="match status" value="1"/>
</dbReference>
<evidence type="ECO:0000259" key="8">
    <source>
        <dbReference type="Pfam" id="PF08439"/>
    </source>
</evidence>
<protein>
    <recommendedName>
        <fullName evidence="11">Oligoendopeptidase F</fullName>
    </recommendedName>
</protein>
<keyword evidence="6" id="KW-0482">Metalloprotease</keyword>
<dbReference type="InterPro" id="IPR013647">
    <property type="entry name" value="OligopepF_N_dom"/>
</dbReference>
<proteinExistence type="predicted"/>
<keyword evidence="2" id="KW-0645">Protease</keyword>
<evidence type="ECO:0000256" key="6">
    <source>
        <dbReference type="ARBA" id="ARBA00023049"/>
    </source>
</evidence>
<reference evidence="9" key="1">
    <citation type="submission" date="2022-09" db="EMBL/GenBank/DDBJ databases">
        <title>Actin cytoskeleton and complex cell architecture in an #Asgard archaeon.</title>
        <authorList>
            <person name="Ponce Toledo R.I."/>
            <person name="Schleper C."/>
            <person name="Rodrigues Oliveira T."/>
            <person name="Wollweber F."/>
            <person name="Xu J."/>
            <person name="Rittmann S."/>
            <person name="Klingl A."/>
            <person name="Pilhofer M."/>
        </authorList>
    </citation>
    <scope>NUCLEOTIDE SEQUENCE</scope>
    <source>
        <strain evidence="9">B-35</strain>
    </source>
</reference>
<dbReference type="Gene3D" id="1.10.1370.20">
    <property type="entry name" value="Oligoendopeptidase f, C-terminal domain"/>
    <property type="match status" value="1"/>
</dbReference>
<evidence type="ECO:0000256" key="4">
    <source>
        <dbReference type="ARBA" id="ARBA00022801"/>
    </source>
</evidence>
<dbReference type="Gene3D" id="1.20.140.70">
    <property type="entry name" value="Oligopeptidase f, N-terminal domain"/>
    <property type="match status" value="1"/>
</dbReference>
<keyword evidence="3" id="KW-0479">Metal-binding</keyword>
<dbReference type="Proteomes" id="UP001208689">
    <property type="component" value="Chromosome"/>
</dbReference>
<evidence type="ECO:0000259" key="7">
    <source>
        <dbReference type="Pfam" id="PF01432"/>
    </source>
</evidence>
<evidence type="ECO:0000256" key="1">
    <source>
        <dbReference type="ARBA" id="ARBA00001947"/>
    </source>
</evidence>
<evidence type="ECO:0000256" key="2">
    <source>
        <dbReference type="ARBA" id="ARBA00022670"/>
    </source>
</evidence>
<keyword evidence="5" id="KW-0862">Zinc</keyword>
<dbReference type="Pfam" id="PF01432">
    <property type="entry name" value="Peptidase_M3"/>
    <property type="match status" value="1"/>
</dbReference>
<keyword evidence="10" id="KW-1185">Reference proteome</keyword>
<evidence type="ECO:0008006" key="11">
    <source>
        <dbReference type="Google" id="ProtNLM"/>
    </source>
</evidence>